<keyword evidence="6 8" id="KW-0443">Lipid metabolism</keyword>
<name>A0A371XDC7_9HYPH</name>
<dbReference type="CDD" id="cd03351">
    <property type="entry name" value="LbH_UDP-GlcNAc_AT"/>
    <property type="match status" value="1"/>
</dbReference>
<dbReference type="HAMAP" id="MF_00387">
    <property type="entry name" value="LpxA"/>
    <property type="match status" value="1"/>
</dbReference>
<gene>
    <name evidence="8" type="primary">lpxA</name>
    <name evidence="10" type="ORF">DY251_11775</name>
</gene>
<evidence type="ECO:0000256" key="2">
    <source>
        <dbReference type="ARBA" id="ARBA00022516"/>
    </source>
</evidence>
<keyword evidence="2 8" id="KW-0444">Lipid biosynthesis</keyword>
<proteinExistence type="inferred from homology"/>
<dbReference type="SUPFAM" id="SSF51161">
    <property type="entry name" value="Trimeric LpxA-like enzymes"/>
    <property type="match status" value="1"/>
</dbReference>
<evidence type="ECO:0000256" key="6">
    <source>
        <dbReference type="ARBA" id="ARBA00023098"/>
    </source>
</evidence>
<dbReference type="NCBIfam" id="NF003657">
    <property type="entry name" value="PRK05289.1"/>
    <property type="match status" value="1"/>
</dbReference>
<protein>
    <recommendedName>
        <fullName evidence="8">Acyl-[acyl-carrier-protein]--UDP-N-acetylglucosamine O-acyltransferase</fullName>
        <shortName evidence="8">UDP-N-acetylglucosamine acyltransferase</shortName>
        <ecNumber evidence="8">2.3.1.129</ecNumber>
    </recommendedName>
</protein>
<evidence type="ECO:0000256" key="3">
    <source>
        <dbReference type="ARBA" id="ARBA00022556"/>
    </source>
</evidence>
<dbReference type="Pfam" id="PF00132">
    <property type="entry name" value="Hexapep"/>
    <property type="match status" value="1"/>
</dbReference>
<dbReference type="PANTHER" id="PTHR43480:SF1">
    <property type="entry name" value="ACYL-[ACYL-CARRIER-PROTEIN]--UDP-N-ACETYLGLUCOSAMINE O-ACYLTRANSFERASE, MITOCHONDRIAL-RELATED"/>
    <property type="match status" value="1"/>
</dbReference>
<dbReference type="InterPro" id="IPR011004">
    <property type="entry name" value="Trimer_LpxA-like_sf"/>
</dbReference>
<dbReference type="InterPro" id="IPR029098">
    <property type="entry name" value="Acetyltransf_C"/>
</dbReference>
<evidence type="ECO:0000256" key="7">
    <source>
        <dbReference type="ARBA" id="ARBA00023315"/>
    </source>
</evidence>
<dbReference type="AlphaFoldDB" id="A0A371XDC7"/>
<keyword evidence="1 8" id="KW-0963">Cytoplasm</keyword>
<evidence type="ECO:0000256" key="4">
    <source>
        <dbReference type="ARBA" id="ARBA00022679"/>
    </source>
</evidence>
<dbReference type="Pfam" id="PF13720">
    <property type="entry name" value="Acetyltransf_11"/>
    <property type="match status" value="1"/>
</dbReference>
<keyword evidence="11" id="KW-1185">Reference proteome</keyword>
<dbReference type="PROSITE" id="PS00101">
    <property type="entry name" value="HEXAPEP_TRANSFERASES"/>
    <property type="match status" value="1"/>
</dbReference>
<dbReference type="GO" id="GO:0016020">
    <property type="term" value="C:membrane"/>
    <property type="evidence" value="ECO:0007669"/>
    <property type="project" value="GOC"/>
</dbReference>
<comment type="subcellular location">
    <subcellularLocation>
        <location evidence="8">Cytoplasm</location>
    </subcellularLocation>
</comment>
<organism evidence="10 11">
    <name type="scientific">Mesorhizobium denitrificans</name>
    <dbReference type="NCBI Taxonomy" id="2294114"/>
    <lineage>
        <taxon>Bacteria</taxon>
        <taxon>Pseudomonadati</taxon>
        <taxon>Pseudomonadota</taxon>
        <taxon>Alphaproteobacteria</taxon>
        <taxon>Hyphomicrobiales</taxon>
        <taxon>Phyllobacteriaceae</taxon>
        <taxon>Mesorhizobium</taxon>
    </lineage>
</organism>
<dbReference type="GO" id="GO:0008780">
    <property type="term" value="F:acyl-[acyl-carrier-protein]-UDP-N-acetylglucosamine O-acyltransferase activity"/>
    <property type="evidence" value="ECO:0007669"/>
    <property type="project" value="UniProtKB-UniRule"/>
</dbReference>
<accession>A0A371XDC7</accession>
<evidence type="ECO:0000259" key="9">
    <source>
        <dbReference type="Pfam" id="PF13720"/>
    </source>
</evidence>
<comment type="catalytic activity">
    <reaction evidence="8">
        <text>a (3R)-hydroxyacyl-[ACP] + UDP-N-acetyl-alpha-D-glucosamine = a UDP-3-O-[(3R)-3-hydroxyacyl]-N-acetyl-alpha-D-glucosamine + holo-[ACP]</text>
        <dbReference type="Rhea" id="RHEA:67812"/>
        <dbReference type="Rhea" id="RHEA-COMP:9685"/>
        <dbReference type="Rhea" id="RHEA-COMP:9945"/>
        <dbReference type="ChEBI" id="CHEBI:57705"/>
        <dbReference type="ChEBI" id="CHEBI:64479"/>
        <dbReference type="ChEBI" id="CHEBI:78827"/>
        <dbReference type="ChEBI" id="CHEBI:173225"/>
        <dbReference type="EC" id="2.3.1.129"/>
    </reaction>
</comment>
<dbReference type="Gene3D" id="1.20.1180.10">
    <property type="entry name" value="Udp N-acetylglucosamine O-acyltransferase, C-terminal domain"/>
    <property type="match status" value="1"/>
</dbReference>
<keyword evidence="4 8" id="KW-0808">Transferase</keyword>
<evidence type="ECO:0000256" key="8">
    <source>
        <dbReference type="HAMAP-Rule" id="MF_00387"/>
    </source>
</evidence>
<dbReference type="InterPro" id="IPR037157">
    <property type="entry name" value="Acetyltransf_C_sf"/>
</dbReference>
<dbReference type="GO" id="GO:0005737">
    <property type="term" value="C:cytoplasm"/>
    <property type="evidence" value="ECO:0007669"/>
    <property type="project" value="UniProtKB-SubCell"/>
</dbReference>
<dbReference type="InterPro" id="IPR001451">
    <property type="entry name" value="Hexapep"/>
</dbReference>
<evidence type="ECO:0000313" key="11">
    <source>
        <dbReference type="Proteomes" id="UP000262379"/>
    </source>
</evidence>
<dbReference type="InterPro" id="IPR010137">
    <property type="entry name" value="Lipid_A_LpxA"/>
</dbReference>
<comment type="similarity">
    <text evidence="8">Belongs to the transferase hexapeptide repeat family. LpxA subfamily.</text>
</comment>
<dbReference type="EMBL" id="QURN01000008">
    <property type="protein sequence ID" value="RFC67237.1"/>
    <property type="molecule type" value="Genomic_DNA"/>
</dbReference>
<evidence type="ECO:0000313" key="10">
    <source>
        <dbReference type="EMBL" id="RFC67237.1"/>
    </source>
</evidence>
<keyword evidence="3 8" id="KW-0441">Lipid A biosynthesis</keyword>
<reference evidence="11" key="1">
    <citation type="submission" date="2018-08" db="EMBL/GenBank/DDBJ databases">
        <authorList>
            <person name="Im W.T."/>
        </authorList>
    </citation>
    <scope>NUCLEOTIDE SEQUENCE [LARGE SCALE GENOMIC DNA]</scope>
    <source>
        <strain evidence="11">LA-28</strain>
    </source>
</reference>
<comment type="caution">
    <text evidence="10">The sequence shown here is derived from an EMBL/GenBank/DDBJ whole genome shotgun (WGS) entry which is preliminary data.</text>
</comment>
<keyword evidence="5 8" id="KW-0677">Repeat</keyword>
<comment type="pathway">
    <text evidence="8">Glycolipid biosynthesis; lipid IV(A) biosynthesis; lipid IV(A) from (3R)-3-hydroxytetradecanoyl-[acyl-carrier-protein] and UDP-N-acetyl-alpha-D-glucosamine: step 1/6.</text>
</comment>
<dbReference type="GO" id="GO:0009245">
    <property type="term" value="P:lipid A biosynthetic process"/>
    <property type="evidence" value="ECO:0007669"/>
    <property type="project" value="UniProtKB-UniRule"/>
</dbReference>
<dbReference type="EC" id="2.3.1.129" evidence="8"/>
<evidence type="ECO:0000256" key="5">
    <source>
        <dbReference type="ARBA" id="ARBA00022737"/>
    </source>
</evidence>
<dbReference type="RefSeq" id="WP_116624111.1">
    <property type="nucleotide sequence ID" value="NZ_QURN01000008.1"/>
</dbReference>
<dbReference type="NCBIfam" id="TIGR01852">
    <property type="entry name" value="lipid_A_lpxA"/>
    <property type="match status" value="1"/>
</dbReference>
<dbReference type="Proteomes" id="UP000262379">
    <property type="component" value="Unassembled WGS sequence"/>
</dbReference>
<comment type="function">
    <text evidence="8">Involved in the biosynthesis of lipid A, a phosphorylated glycolipid that anchors the lipopolysaccharide to the outer membrane of the cell.</text>
</comment>
<evidence type="ECO:0000256" key="1">
    <source>
        <dbReference type="ARBA" id="ARBA00022490"/>
    </source>
</evidence>
<dbReference type="PIRSF" id="PIRSF000456">
    <property type="entry name" value="UDP-GlcNAc_acltr"/>
    <property type="match status" value="1"/>
</dbReference>
<feature type="domain" description="UDP N-acetylglucosamine O-acyltransferase C-terminal" evidence="9">
    <location>
        <begin position="179"/>
        <end position="254"/>
    </location>
</feature>
<dbReference type="InterPro" id="IPR018357">
    <property type="entry name" value="Hexapep_transf_CS"/>
</dbReference>
<dbReference type="UniPathway" id="UPA00359">
    <property type="reaction ID" value="UER00477"/>
</dbReference>
<comment type="subunit">
    <text evidence="8">Homotrimer.</text>
</comment>
<dbReference type="PANTHER" id="PTHR43480">
    <property type="entry name" value="ACYL-[ACYL-CARRIER-PROTEIN]--UDP-N-ACETYLGLUCOSAMINE O-ACYLTRANSFERASE"/>
    <property type="match status" value="1"/>
</dbReference>
<sequence>MPEGATIHPSSVVERGATIGKGSVIGPFCHIGPSVVIGENVRLSSHVSIAGATTLGDNCRVYPHAALGEEPQNLAHKGGVTTLTIGAGTTIREAATIHAGSDSSRGHTAVGKNCFIMAYCHVAHDCIVGDNVIMANGATLAGHCEIGDNVTIGGLTAVLQFVRVGNNAFLAGMSGISGDVIPFGMAQGNLADLRGLNIVGMRRSGMSKDDIRMVREAYLTIFDQSRPMADNLQIAREKFAASPLSMRIVDFLSVRGKRYFVTPPVKGGAVDAPESDG</sequence>
<keyword evidence="7 8" id="KW-0012">Acyltransferase</keyword>
<dbReference type="Gene3D" id="2.160.10.10">
    <property type="entry name" value="Hexapeptide repeat proteins"/>
    <property type="match status" value="1"/>
</dbReference>